<gene>
    <name evidence="1" type="ORF">N657DRAFT_701273</name>
</gene>
<accession>A0AAN6TTU4</accession>
<reference evidence="1" key="1">
    <citation type="journal article" date="2023" name="Mol. Phylogenet. Evol.">
        <title>Genome-scale phylogeny and comparative genomics of the fungal order Sordariales.</title>
        <authorList>
            <person name="Hensen N."/>
            <person name="Bonometti L."/>
            <person name="Westerberg I."/>
            <person name="Brannstrom I.O."/>
            <person name="Guillou S."/>
            <person name="Cros-Aarteil S."/>
            <person name="Calhoun S."/>
            <person name="Haridas S."/>
            <person name="Kuo A."/>
            <person name="Mondo S."/>
            <person name="Pangilinan J."/>
            <person name="Riley R."/>
            <person name="LaButti K."/>
            <person name="Andreopoulos B."/>
            <person name="Lipzen A."/>
            <person name="Chen C."/>
            <person name="Yan M."/>
            <person name="Daum C."/>
            <person name="Ng V."/>
            <person name="Clum A."/>
            <person name="Steindorff A."/>
            <person name="Ohm R.A."/>
            <person name="Martin F."/>
            <person name="Silar P."/>
            <person name="Natvig D.O."/>
            <person name="Lalanne C."/>
            <person name="Gautier V."/>
            <person name="Ament-Velasquez S.L."/>
            <person name="Kruys A."/>
            <person name="Hutchinson M.I."/>
            <person name="Powell A.J."/>
            <person name="Barry K."/>
            <person name="Miller A.N."/>
            <person name="Grigoriev I.V."/>
            <person name="Debuchy R."/>
            <person name="Gladieux P."/>
            <person name="Hiltunen Thoren M."/>
            <person name="Johannesson H."/>
        </authorList>
    </citation>
    <scope>NUCLEOTIDE SEQUENCE</scope>
    <source>
        <strain evidence="1">CBS 731.68</strain>
    </source>
</reference>
<evidence type="ECO:0000313" key="1">
    <source>
        <dbReference type="EMBL" id="KAK4120628.1"/>
    </source>
</evidence>
<name>A0AAN6TTU4_9PEZI</name>
<dbReference type="AlphaFoldDB" id="A0AAN6TTU4"/>
<dbReference type="EMBL" id="MU853237">
    <property type="protein sequence ID" value="KAK4120628.1"/>
    <property type="molecule type" value="Genomic_DNA"/>
</dbReference>
<protein>
    <submittedName>
        <fullName evidence="1">Glycosyltransferase family 1 protein</fullName>
    </submittedName>
</protein>
<organism evidence="1 2">
    <name type="scientific">Parathielavia appendiculata</name>
    <dbReference type="NCBI Taxonomy" id="2587402"/>
    <lineage>
        <taxon>Eukaryota</taxon>
        <taxon>Fungi</taxon>
        <taxon>Dikarya</taxon>
        <taxon>Ascomycota</taxon>
        <taxon>Pezizomycotina</taxon>
        <taxon>Sordariomycetes</taxon>
        <taxon>Sordariomycetidae</taxon>
        <taxon>Sordariales</taxon>
        <taxon>Chaetomiaceae</taxon>
        <taxon>Parathielavia</taxon>
    </lineage>
</organism>
<comment type="caution">
    <text evidence="1">The sequence shown here is derived from an EMBL/GenBank/DDBJ whole genome shotgun (WGS) entry which is preliminary data.</text>
</comment>
<keyword evidence="2" id="KW-1185">Reference proteome</keyword>
<evidence type="ECO:0000313" key="2">
    <source>
        <dbReference type="Proteomes" id="UP001302602"/>
    </source>
</evidence>
<dbReference type="Proteomes" id="UP001302602">
    <property type="component" value="Unassembled WGS sequence"/>
</dbReference>
<dbReference type="RefSeq" id="XP_062644399.1">
    <property type="nucleotide sequence ID" value="XM_062797352.1"/>
</dbReference>
<sequence length="177" mass="19386">MSAIYHQCVELIEELDPALVVVNFAFWPAMDAVQHLNRHHDVISTPALADIFAVQQPYGSSLWKYPVGFPIPVPRRCIPENMNVCLRVIYNLFVNLSTEAAVWHLGKRDAADGVICGGAIALESAPATEQDLVLAAWAQWAPTVAVYLGSLLDKVIASLGVPRGFEELLMAYNESLA</sequence>
<dbReference type="GeneID" id="87834121"/>
<reference evidence="1" key="2">
    <citation type="submission" date="2023-05" db="EMBL/GenBank/DDBJ databases">
        <authorList>
            <consortium name="Lawrence Berkeley National Laboratory"/>
            <person name="Steindorff A."/>
            <person name="Hensen N."/>
            <person name="Bonometti L."/>
            <person name="Westerberg I."/>
            <person name="Brannstrom I.O."/>
            <person name="Guillou S."/>
            <person name="Cros-Aarteil S."/>
            <person name="Calhoun S."/>
            <person name="Haridas S."/>
            <person name="Kuo A."/>
            <person name="Mondo S."/>
            <person name="Pangilinan J."/>
            <person name="Riley R."/>
            <person name="Labutti K."/>
            <person name="Andreopoulos B."/>
            <person name="Lipzen A."/>
            <person name="Chen C."/>
            <person name="Yanf M."/>
            <person name="Daum C."/>
            <person name="Ng V."/>
            <person name="Clum A."/>
            <person name="Ohm R."/>
            <person name="Martin F."/>
            <person name="Silar P."/>
            <person name="Natvig D."/>
            <person name="Lalanne C."/>
            <person name="Gautier V."/>
            <person name="Ament-Velasquez S.L."/>
            <person name="Kruys A."/>
            <person name="Hutchinson M.I."/>
            <person name="Powell A.J."/>
            <person name="Barry K."/>
            <person name="Miller A.N."/>
            <person name="Grigoriev I.V."/>
            <person name="Debuchy R."/>
            <person name="Gladieux P."/>
            <person name="Thoren M.H."/>
            <person name="Johannesson H."/>
        </authorList>
    </citation>
    <scope>NUCLEOTIDE SEQUENCE</scope>
    <source>
        <strain evidence="1">CBS 731.68</strain>
    </source>
</reference>
<proteinExistence type="predicted"/>